<dbReference type="EMBL" id="JBHMAJ010000011">
    <property type="protein sequence ID" value="MFB9826046.1"/>
    <property type="molecule type" value="Genomic_DNA"/>
</dbReference>
<evidence type="ECO:0000259" key="5">
    <source>
        <dbReference type="SMART" id="SM00327"/>
    </source>
</evidence>
<evidence type="ECO:0000256" key="2">
    <source>
        <dbReference type="ARBA" id="ARBA00022741"/>
    </source>
</evidence>
<keyword evidence="3 7" id="KW-0067">ATP-binding</keyword>
<dbReference type="PANTHER" id="PTHR35023">
    <property type="entry name" value="CHELATASE-RELATED"/>
    <property type="match status" value="1"/>
</dbReference>
<dbReference type="SUPFAM" id="SSF52540">
    <property type="entry name" value="P-loop containing nucleoside triphosphate hydrolases"/>
    <property type="match status" value="1"/>
</dbReference>
<dbReference type="SUPFAM" id="SSF53300">
    <property type="entry name" value="vWA-like"/>
    <property type="match status" value="1"/>
</dbReference>
<dbReference type="Gene3D" id="1.10.8.80">
    <property type="entry name" value="Magnesium chelatase subunit I, C-Terminal domain"/>
    <property type="match status" value="1"/>
</dbReference>
<reference evidence="7" key="1">
    <citation type="submission" date="2024-09" db="EMBL/GenBank/DDBJ databases">
        <authorList>
            <person name="Sun Q."/>
        </authorList>
    </citation>
    <scope>NUCLEOTIDE SEQUENCE [LARGE SCALE GENOMIC DNA]</scope>
    <source>
        <strain evidence="7">JCM 31273</strain>
    </source>
</reference>
<dbReference type="Pfam" id="PF01078">
    <property type="entry name" value="Mg_chelatase"/>
    <property type="match status" value="1"/>
</dbReference>
<dbReference type="InterPro" id="IPR002035">
    <property type="entry name" value="VWF_A"/>
</dbReference>
<dbReference type="InterPro" id="IPR003593">
    <property type="entry name" value="AAA+_ATPase"/>
</dbReference>
<feature type="compositionally biased region" description="Basic and acidic residues" evidence="4">
    <location>
        <begin position="530"/>
        <end position="542"/>
    </location>
</feature>
<evidence type="ECO:0000313" key="8">
    <source>
        <dbReference type="Proteomes" id="UP001589595"/>
    </source>
</evidence>
<dbReference type="InterPro" id="IPR000523">
    <property type="entry name" value="Mg_chelatse_chII-like_cat_dom"/>
</dbReference>
<comment type="similarity">
    <text evidence="1">Belongs to the Mg-chelatase subunits D/I family.</text>
</comment>
<keyword evidence="2" id="KW-0547">Nucleotide-binding</keyword>
<dbReference type="Proteomes" id="UP001589595">
    <property type="component" value="Unassembled WGS sequence"/>
</dbReference>
<dbReference type="InterPro" id="IPR041628">
    <property type="entry name" value="ChlI/MoxR_AAA_lid"/>
</dbReference>
<dbReference type="GO" id="GO:0005524">
    <property type="term" value="F:ATP binding"/>
    <property type="evidence" value="ECO:0007669"/>
    <property type="project" value="UniProtKB-KW"/>
</dbReference>
<dbReference type="Pfam" id="PF17863">
    <property type="entry name" value="AAA_lid_2"/>
    <property type="match status" value="1"/>
</dbReference>
<dbReference type="Gene3D" id="3.40.50.300">
    <property type="entry name" value="P-loop containing nucleotide triphosphate hydrolases"/>
    <property type="match status" value="1"/>
</dbReference>
<dbReference type="Gene3D" id="3.40.50.410">
    <property type="entry name" value="von Willebrand factor, type A domain"/>
    <property type="match status" value="1"/>
</dbReference>
<dbReference type="SMART" id="SM00327">
    <property type="entry name" value="VWA"/>
    <property type="match status" value="1"/>
</dbReference>
<feature type="region of interest" description="Disordered" evidence="4">
    <location>
        <begin position="348"/>
        <end position="542"/>
    </location>
</feature>
<organism evidence="7 8">
    <name type="scientific">Halobaculum roseum</name>
    <dbReference type="NCBI Taxonomy" id="2175149"/>
    <lineage>
        <taxon>Archaea</taxon>
        <taxon>Methanobacteriati</taxon>
        <taxon>Methanobacteriota</taxon>
        <taxon>Stenosarchaea group</taxon>
        <taxon>Halobacteria</taxon>
        <taxon>Halobacteriales</taxon>
        <taxon>Haloferacaceae</taxon>
        <taxon>Halobaculum</taxon>
    </lineage>
</organism>
<gene>
    <name evidence="7" type="ORF">ACFFOL_17900</name>
</gene>
<evidence type="ECO:0000256" key="4">
    <source>
        <dbReference type="SAM" id="MobiDB-lite"/>
    </source>
</evidence>
<feature type="compositionally biased region" description="Low complexity" evidence="4">
    <location>
        <begin position="235"/>
        <end position="253"/>
    </location>
</feature>
<feature type="compositionally biased region" description="Basic and acidic residues" evidence="4">
    <location>
        <begin position="358"/>
        <end position="375"/>
    </location>
</feature>
<evidence type="ECO:0000259" key="6">
    <source>
        <dbReference type="SMART" id="SM00382"/>
    </source>
</evidence>
<dbReference type="InterPro" id="IPR036465">
    <property type="entry name" value="vWFA_dom_sf"/>
</dbReference>
<sequence>MFDEGRATGPSTPDAAFGDVVGQAELKRALVTVGAHDALSGLLVRGEKGTGKSTLARALAGALPERRVAADCPFGCPPNDRSRQCPECRRRASVPVATRPAPFVTLPLGATREAVVGSLSVADALDGEASFEPGLLARANRGVLFVDEVNLLDDHLVDVLLDAAASGVNTVERDGVSRSHPAEFTLVGTMNPEEGDLRPQLRDRFDLAVEVTGLRDTADRVAVVDRALGVDNGAEDASGPDGDGPASDGTTPDVTIRDPVAAVAGTRERLPTVDLPDSFVRRIVETCRDAGLDGHRGDIAAARCARALAALDERSHVIEGDIRTALSWALPHRLRSDPFEDAPDAEELIDDSLGDGDDQGRDGDGSGGDADRSDSEADSGDADSPDLDGPDTGDGEPRDSDANDSPGSEPERADASATEGSSAADVPDPSDTDEGPADGRESADDDGDESAEEATPIVPGSARADVGDAAAPEVDAPDTDPEQSSDGAGGRGDAAPSANGRGARVRTERADPTAGDRVDAGASVRAAARRGSDRVASRDLRRSVRAGDAETLVCFVVDASASMRGPMRAAKGVAVQLLRDSYEHRDAVALVGVAGDSPEVLLPPTDDVGRAARHLKDLPTGDRTPLSAGLGTAAEVCVRADPEAALAVVVTDGGANGSERPTAAVREAAERLREAVDRTLVVDAGELEGVVPTLVEACGGDRVPLSALSADRVDRAADAAGRD</sequence>
<feature type="compositionally biased region" description="Basic and acidic residues" evidence="4">
    <location>
        <begin position="505"/>
        <end position="519"/>
    </location>
</feature>
<accession>A0ABD5MVN8</accession>
<feature type="region of interest" description="Disordered" evidence="4">
    <location>
        <begin position="231"/>
        <end position="256"/>
    </location>
</feature>
<comment type="caution">
    <text evidence="7">The sequence shown here is derived from an EMBL/GenBank/DDBJ whole genome shotgun (WGS) entry which is preliminary data.</text>
</comment>
<dbReference type="InterPro" id="IPR027417">
    <property type="entry name" value="P-loop_NTPase"/>
</dbReference>
<feature type="compositionally biased region" description="Acidic residues" evidence="4">
    <location>
        <begin position="348"/>
        <end position="357"/>
    </location>
</feature>
<dbReference type="InterPro" id="IPR052989">
    <property type="entry name" value="Mg-chelatase_DI-like"/>
</dbReference>
<dbReference type="Pfam" id="PF13519">
    <property type="entry name" value="VWA_2"/>
    <property type="match status" value="1"/>
</dbReference>
<protein>
    <submittedName>
        <fullName evidence="7">ATP-binding protein</fullName>
    </submittedName>
</protein>
<dbReference type="PANTHER" id="PTHR35023:SF1">
    <property type="entry name" value="MG-PROTOPORPHYRIN IX CHELATASE"/>
    <property type="match status" value="1"/>
</dbReference>
<evidence type="ECO:0000313" key="7">
    <source>
        <dbReference type="EMBL" id="MFB9826046.1"/>
    </source>
</evidence>
<feature type="compositionally biased region" description="Acidic residues" evidence="4">
    <location>
        <begin position="376"/>
        <end position="394"/>
    </location>
</feature>
<dbReference type="CDD" id="cd00009">
    <property type="entry name" value="AAA"/>
    <property type="match status" value="1"/>
</dbReference>
<dbReference type="AlphaFoldDB" id="A0ABD5MVN8"/>
<dbReference type="RefSeq" id="WP_222923810.1">
    <property type="nucleotide sequence ID" value="NZ_CP082288.1"/>
</dbReference>
<feature type="compositionally biased region" description="Acidic residues" evidence="4">
    <location>
        <begin position="443"/>
        <end position="452"/>
    </location>
</feature>
<evidence type="ECO:0000256" key="3">
    <source>
        <dbReference type="ARBA" id="ARBA00022840"/>
    </source>
</evidence>
<keyword evidence="8" id="KW-1185">Reference proteome</keyword>
<proteinExistence type="inferred from homology"/>
<feature type="domain" description="AAA+ ATPase" evidence="6">
    <location>
        <begin position="38"/>
        <end position="215"/>
    </location>
</feature>
<name>A0ABD5MVN8_9EURY</name>
<feature type="domain" description="VWFA" evidence="5">
    <location>
        <begin position="550"/>
        <end position="717"/>
    </location>
</feature>
<evidence type="ECO:0000256" key="1">
    <source>
        <dbReference type="ARBA" id="ARBA00005799"/>
    </source>
</evidence>
<dbReference type="SMART" id="SM00382">
    <property type="entry name" value="AAA"/>
    <property type="match status" value="1"/>
</dbReference>
<dbReference type="GeneID" id="67212820"/>